<name>G0V2U1_TRYCI</name>
<accession>G0V2U1</accession>
<dbReference type="AlphaFoldDB" id="G0V2U1"/>
<gene>
    <name evidence="1" type="ORF">TCIL3000_11_14800</name>
</gene>
<dbReference type="EMBL" id="HE575324">
    <property type="protein sequence ID" value="CCC95963.1"/>
    <property type="molecule type" value="Genomic_DNA"/>
</dbReference>
<reference evidence="1" key="1">
    <citation type="journal article" date="2012" name="Proc. Natl. Acad. Sci. U.S.A.">
        <title>Antigenic diversity is generated by distinct evolutionary mechanisms in African trypanosome species.</title>
        <authorList>
            <person name="Jackson A.P."/>
            <person name="Berry A."/>
            <person name="Aslett M."/>
            <person name="Allison H.C."/>
            <person name="Burton P."/>
            <person name="Vavrova-Anderson J."/>
            <person name="Brown R."/>
            <person name="Browne H."/>
            <person name="Corton N."/>
            <person name="Hauser H."/>
            <person name="Gamble J."/>
            <person name="Gilderthorp R."/>
            <person name="Marcello L."/>
            <person name="McQuillan J."/>
            <person name="Otto T.D."/>
            <person name="Quail M.A."/>
            <person name="Sanders M.J."/>
            <person name="van Tonder A."/>
            <person name="Ginger M.L."/>
            <person name="Field M.C."/>
            <person name="Barry J.D."/>
            <person name="Hertz-Fowler C."/>
            <person name="Berriman M."/>
        </authorList>
    </citation>
    <scope>NUCLEOTIDE SEQUENCE</scope>
    <source>
        <strain evidence="1">IL3000</strain>
    </source>
</reference>
<evidence type="ECO:0000313" key="1">
    <source>
        <dbReference type="EMBL" id="CCC95963.1"/>
    </source>
</evidence>
<organism evidence="1">
    <name type="scientific">Trypanosoma congolense (strain IL3000)</name>
    <dbReference type="NCBI Taxonomy" id="1068625"/>
    <lineage>
        <taxon>Eukaryota</taxon>
        <taxon>Discoba</taxon>
        <taxon>Euglenozoa</taxon>
        <taxon>Kinetoplastea</taxon>
        <taxon>Metakinetoplastina</taxon>
        <taxon>Trypanosomatida</taxon>
        <taxon>Trypanosomatidae</taxon>
        <taxon>Trypanosoma</taxon>
        <taxon>Nannomonas</taxon>
    </lineage>
</organism>
<protein>
    <submittedName>
        <fullName evidence="1">Uncharacterized protein</fullName>
    </submittedName>
</protein>
<sequence>MGKVNGGACTAMVSLRFTRGNEGGIIYDIASLRTYIVVKRDVFVLSNYLPSYFVPFPLHLFPSPLSLICVLFFSSSTFPFTLHCFTSPNRCVLGNLLLYHILFRQHTWITLLSRSDSERKKERNGRAAPGVKGARQVRLFKSI</sequence>
<proteinExistence type="predicted"/>